<dbReference type="Proteomes" id="UP001155660">
    <property type="component" value="Chromosome A5"/>
</dbReference>
<evidence type="ECO:0000256" key="1">
    <source>
        <dbReference type="SAM" id="MobiDB-lite"/>
    </source>
</evidence>
<gene>
    <name evidence="2" type="primary">LOC109073814</name>
</gene>
<name>A0A9Q9Y2G9_CYPCA</name>
<organism evidence="2">
    <name type="scientific">Cyprinus carpio</name>
    <name type="common">Common carp</name>
    <dbReference type="NCBI Taxonomy" id="7962"/>
    <lineage>
        <taxon>Eukaryota</taxon>
        <taxon>Metazoa</taxon>
        <taxon>Chordata</taxon>
        <taxon>Craniata</taxon>
        <taxon>Vertebrata</taxon>
        <taxon>Euteleostomi</taxon>
        <taxon>Actinopterygii</taxon>
        <taxon>Neopterygii</taxon>
        <taxon>Teleostei</taxon>
        <taxon>Ostariophysi</taxon>
        <taxon>Cypriniformes</taxon>
        <taxon>Cyprinidae</taxon>
        <taxon>Cyprininae</taxon>
        <taxon>Cyprinus</taxon>
    </lineage>
</organism>
<evidence type="ECO:0000313" key="2">
    <source>
        <dbReference type="RefSeq" id="XP_042612420.1"/>
    </source>
</evidence>
<sequence length="187" mass="21092">MELQQHFSVSANEYEESEGDAEKREMRKNDAVKTEDLYQSLHFPPTAHHGAINSTTLVSAIILVIVGLNYTHNTETQPIKGQKEMWLHRDNVFYLFWSDHSDCSTAQSFCSERNASLAILTEHNKVWLMSRTNGKQFLVSRASSDGSGDIDVPSVDDEDRECGIMTDDVDIDHGEGFVCERRVNPIG</sequence>
<dbReference type="GeneID" id="109073814"/>
<protein>
    <submittedName>
        <fullName evidence="2">Uncharacterized protein LOC109073814 isoform X2</fullName>
    </submittedName>
</protein>
<proteinExistence type="predicted"/>
<feature type="region of interest" description="Disordered" evidence="1">
    <location>
        <begin position="1"/>
        <end position="25"/>
    </location>
</feature>
<dbReference type="RefSeq" id="XP_042612420.1">
    <property type="nucleotide sequence ID" value="XM_042756486.1"/>
</dbReference>
<reference evidence="2" key="1">
    <citation type="submission" date="2025-08" db="UniProtKB">
        <authorList>
            <consortium name="RefSeq"/>
        </authorList>
    </citation>
    <scope>IDENTIFICATION</scope>
    <source>
        <tissue evidence="2">Muscle</tissue>
    </source>
</reference>
<feature type="compositionally biased region" description="Polar residues" evidence="1">
    <location>
        <begin position="1"/>
        <end position="11"/>
    </location>
</feature>
<accession>A0A9Q9Y2G9</accession>
<dbReference type="AlphaFoldDB" id="A0A9Q9Y2G9"/>